<dbReference type="Proteomes" id="UP001230426">
    <property type="component" value="Unassembled WGS sequence"/>
</dbReference>
<dbReference type="InterPro" id="IPR023214">
    <property type="entry name" value="HAD_sf"/>
</dbReference>
<name>A0ABT9RB28_9ACTN</name>
<feature type="compositionally biased region" description="Pro residues" evidence="1">
    <location>
        <begin position="92"/>
        <end position="111"/>
    </location>
</feature>
<evidence type="ECO:0000256" key="1">
    <source>
        <dbReference type="SAM" id="MobiDB-lite"/>
    </source>
</evidence>
<keyword evidence="2" id="KW-0378">Hydrolase</keyword>
<evidence type="ECO:0000313" key="2">
    <source>
        <dbReference type="EMBL" id="MDP9866062.1"/>
    </source>
</evidence>
<dbReference type="PANTHER" id="PTHR43481">
    <property type="entry name" value="FRUCTOSE-1-PHOSPHATE PHOSPHATASE"/>
    <property type="match status" value="1"/>
</dbReference>
<dbReference type="RefSeq" id="WP_306866153.1">
    <property type="nucleotide sequence ID" value="NZ_JAUSRB010000002.1"/>
</dbReference>
<dbReference type="Gene3D" id="3.40.50.1000">
    <property type="entry name" value="HAD superfamily/HAD-like"/>
    <property type="match status" value="2"/>
</dbReference>
<dbReference type="Pfam" id="PF00702">
    <property type="entry name" value="Hydrolase"/>
    <property type="match status" value="1"/>
</dbReference>
<feature type="region of interest" description="Disordered" evidence="1">
    <location>
        <begin position="61"/>
        <end position="134"/>
    </location>
</feature>
<dbReference type="NCBIfam" id="TIGR01509">
    <property type="entry name" value="HAD-SF-IA-v3"/>
    <property type="match status" value="1"/>
</dbReference>
<gene>
    <name evidence="2" type="ORF">J2S55_005328</name>
</gene>
<sequence>MPAELRAVLFDMDGTLVDTEGLWWQACAAVAAELGLELAGADTDHVLGRPVEHTAAHLLRRVRAGQAPTRQDHRRRGGTRQGRPCPDGVPARPGPPLLGPSVPGPPVPGPAPSGTADLPGTTGLPEAAGARAAGTSAETVGARLTGAFAERIAGGVTPLPGAIRLLDELRAAGVPTALVTASPRRIVDMVLRTVGAERFRLVVAAEDTARGKPSPDPYLKAAAALGADPAECVAVEDSPAGLAAARAAGCRVVAVPGDGAVPYGVLAVGSLEKVDLSLLRRLAAGKISVS</sequence>
<accession>A0ABT9RB28</accession>
<dbReference type="PANTHER" id="PTHR43481:SF4">
    <property type="entry name" value="GLYCEROL-1-PHOSPHATE PHOSPHOHYDROLASE 1-RELATED"/>
    <property type="match status" value="1"/>
</dbReference>
<comment type="caution">
    <text evidence="2">The sequence shown here is derived from an EMBL/GenBank/DDBJ whole genome shotgun (WGS) entry which is preliminary data.</text>
</comment>
<keyword evidence="3" id="KW-1185">Reference proteome</keyword>
<protein>
    <submittedName>
        <fullName evidence="2">HAD superfamily hydrolase (TIGR01509 family)</fullName>
    </submittedName>
</protein>
<dbReference type="InterPro" id="IPR023198">
    <property type="entry name" value="PGP-like_dom2"/>
</dbReference>
<proteinExistence type="predicted"/>
<evidence type="ECO:0000313" key="3">
    <source>
        <dbReference type="Proteomes" id="UP001230426"/>
    </source>
</evidence>
<reference evidence="2 3" key="1">
    <citation type="submission" date="2023-07" db="EMBL/GenBank/DDBJ databases">
        <title>Sequencing the genomes of 1000 actinobacteria strains.</title>
        <authorList>
            <person name="Klenk H.-P."/>
        </authorList>
    </citation>
    <scope>NUCLEOTIDE SEQUENCE [LARGE SCALE GENOMIC DNA]</scope>
    <source>
        <strain evidence="2 3">DSM 44109</strain>
    </source>
</reference>
<dbReference type="SFLD" id="SFLDS00003">
    <property type="entry name" value="Haloacid_Dehalogenase"/>
    <property type="match status" value="1"/>
</dbReference>
<dbReference type="GO" id="GO:0016787">
    <property type="term" value="F:hydrolase activity"/>
    <property type="evidence" value="ECO:0007669"/>
    <property type="project" value="UniProtKB-KW"/>
</dbReference>
<dbReference type="InterPro" id="IPR036412">
    <property type="entry name" value="HAD-like_sf"/>
</dbReference>
<dbReference type="SFLD" id="SFLDG01135">
    <property type="entry name" value="C1.5.6:_HAD__Beta-PGM__Phospha"/>
    <property type="match status" value="1"/>
</dbReference>
<dbReference type="SUPFAM" id="SSF56784">
    <property type="entry name" value="HAD-like"/>
    <property type="match status" value="1"/>
</dbReference>
<organism evidence="2 3">
    <name type="scientific">Streptosporangium brasiliense</name>
    <dbReference type="NCBI Taxonomy" id="47480"/>
    <lineage>
        <taxon>Bacteria</taxon>
        <taxon>Bacillati</taxon>
        <taxon>Actinomycetota</taxon>
        <taxon>Actinomycetes</taxon>
        <taxon>Streptosporangiales</taxon>
        <taxon>Streptosporangiaceae</taxon>
        <taxon>Streptosporangium</taxon>
    </lineage>
</organism>
<dbReference type="InterPro" id="IPR051806">
    <property type="entry name" value="HAD-like_SPP"/>
</dbReference>
<dbReference type="InterPro" id="IPR006439">
    <property type="entry name" value="HAD-SF_hydro_IA"/>
</dbReference>
<dbReference type="SFLD" id="SFLDG01129">
    <property type="entry name" value="C1.5:_HAD__Beta-PGM__Phosphata"/>
    <property type="match status" value="1"/>
</dbReference>
<dbReference type="Gene3D" id="1.10.150.240">
    <property type="entry name" value="Putative phosphatase, domain 2"/>
    <property type="match status" value="2"/>
</dbReference>
<dbReference type="EMBL" id="JAUSRB010000002">
    <property type="protein sequence ID" value="MDP9866062.1"/>
    <property type="molecule type" value="Genomic_DNA"/>
</dbReference>
<dbReference type="CDD" id="cd07505">
    <property type="entry name" value="HAD_BPGM-like"/>
    <property type="match status" value="1"/>
</dbReference>